<sequence length="255" mass="27907">MTTMILLTCILALFMFITSGRSGLYSFISLVINFILLFITIVLIAGGVPAIAVSFFTGICILAITIYMGNSGENETDIAFLATILVMSVMIVLIIPVEHLAQVQGFSNEDSEEIEAFNLAIGVNFEAIIISTTVLSTLGAIAEAAIAVASGLQEIIEQKPDITLQELRKSGQNIGYQIMGMTFNTLFFGMFGGNLALFILLYKLQATFGYYLNSKVFVSETMLVLYASIAVILIIWTTSELMVYRLAKQRKKNSK</sequence>
<comment type="caution">
    <text evidence="2">The sequence shown here is derived from an EMBL/GenBank/DDBJ whole genome shotgun (WGS) entry which is preliminary data.</text>
</comment>
<dbReference type="OrthoDB" id="2414035at2"/>
<accession>A0A0R1ME80</accession>
<dbReference type="Pfam" id="PF07907">
    <property type="entry name" value="YibE_F"/>
    <property type="match status" value="1"/>
</dbReference>
<name>A0A0R1ME80_9LACO</name>
<keyword evidence="3" id="KW-1185">Reference proteome</keyword>
<keyword evidence="1" id="KW-0812">Transmembrane</keyword>
<dbReference type="Proteomes" id="UP000051621">
    <property type="component" value="Unassembled WGS sequence"/>
</dbReference>
<dbReference type="InterPro" id="IPR012507">
    <property type="entry name" value="YibE_F"/>
</dbReference>
<dbReference type="PIRSF" id="PIRSF031503">
    <property type="entry name" value="UCP031503_mp"/>
    <property type="match status" value="1"/>
</dbReference>
<proteinExistence type="predicted"/>
<dbReference type="EMBL" id="AZEF01000020">
    <property type="protein sequence ID" value="KRL01832.1"/>
    <property type="molecule type" value="Genomic_DNA"/>
</dbReference>
<dbReference type="PATRIC" id="fig|1423731.3.peg.1074"/>
<dbReference type="PANTHER" id="PTHR41771">
    <property type="entry name" value="MEMBRANE PROTEIN-RELATED"/>
    <property type="match status" value="1"/>
</dbReference>
<protein>
    <submittedName>
        <fullName evidence="2">Integral membrane protein</fullName>
    </submittedName>
</protein>
<dbReference type="InterPro" id="IPR014564">
    <property type="entry name" value="UCP031503_TM"/>
</dbReference>
<feature type="transmembrane region" description="Helical" evidence="1">
    <location>
        <begin position="178"/>
        <end position="202"/>
    </location>
</feature>
<dbReference type="PANTHER" id="PTHR41771:SF1">
    <property type="entry name" value="MEMBRANE PROTEIN"/>
    <property type="match status" value="1"/>
</dbReference>
<reference evidence="2 3" key="1">
    <citation type="journal article" date="2015" name="Genome Announc.">
        <title>Expanding the biotechnology potential of lactobacilli through comparative genomics of 213 strains and associated genera.</title>
        <authorList>
            <person name="Sun Z."/>
            <person name="Harris H.M."/>
            <person name="McCann A."/>
            <person name="Guo C."/>
            <person name="Argimon S."/>
            <person name="Zhang W."/>
            <person name="Yang X."/>
            <person name="Jeffery I.B."/>
            <person name="Cooney J.C."/>
            <person name="Kagawa T.F."/>
            <person name="Liu W."/>
            <person name="Song Y."/>
            <person name="Salvetti E."/>
            <person name="Wrobel A."/>
            <person name="Rasinkangas P."/>
            <person name="Parkhill J."/>
            <person name="Rea M.C."/>
            <person name="O'Sullivan O."/>
            <person name="Ritari J."/>
            <person name="Douillard F.P."/>
            <person name="Paul Ross R."/>
            <person name="Yang R."/>
            <person name="Briner A.E."/>
            <person name="Felis G.E."/>
            <person name="de Vos W.M."/>
            <person name="Barrangou R."/>
            <person name="Klaenhammer T.R."/>
            <person name="Caufield P.W."/>
            <person name="Cui Y."/>
            <person name="Zhang H."/>
            <person name="O'Toole P.W."/>
        </authorList>
    </citation>
    <scope>NUCLEOTIDE SEQUENCE [LARGE SCALE GENOMIC DNA]</scope>
    <source>
        <strain evidence="2 3">DSM 19910</strain>
    </source>
</reference>
<keyword evidence="1" id="KW-0472">Membrane</keyword>
<feature type="transmembrane region" description="Helical" evidence="1">
    <location>
        <begin position="36"/>
        <end position="66"/>
    </location>
</feature>
<feature type="transmembrane region" description="Helical" evidence="1">
    <location>
        <begin position="127"/>
        <end position="149"/>
    </location>
</feature>
<dbReference type="AlphaFoldDB" id="A0A0R1ME80"/>
<dbReference type="RefSeq" id="WP_057743562.1">
    <property type="nucleotide sequence ID" value="NZ_AZEF01000020.1"/>
</dbReference>
<organism evidence="2 3">
    <name type="scientific">Liquorilactobacillus capillatus DSM 19910</name>
    <dbReference type="NCBI Taxonomy" id="1423731"/>
    <lineage>
        <taxon>Bacteria</taxon>
        <taxon>Bacillati</taxon>
        <taxon>Bacillota</taxon>
        <taxon>Bacilli</taxon>
        <taxon>Lactobacillales</taxon>
        <taxon>Lactobacillaceae</taxon>
        <taxon>Liquorilactobacillus</taxon>
    </lineage>
</organism>
<evidence type="ECO:0000313" key="2">
    <source>
        <dbReference type="EMBL" id="KRL01832.1"/>
    </source>
</evidence>
<dbReference type="STRING" id="1423731.FC81_GL001043"/>
<evidence type="ECO:0000313" key="3">
    <source>
        <dbReference type="Proteomes" id="UP000051621"/>
    </source>
</evidence>
<feature type="transmembrane region" description="Helical" evidence="1">
    <location>
        <begin position="222"/>
        <end position="247"/>
    </location>
</feature>
<evidence type="ECO:0000256" key="1">
    <source>
        <dbReference type="SAM" id="Phobius"/>
    </source>
</evidence>
<feature type="transmembrane region" description="Helical" evidence="1">
    <location>
        <begin position="78"/>
        <end position="97"/>
    </location>
</feature>
<gene>
    <name evidence="2" type="ORF">FC81_GL001043</name>
</gene>
<keyword evidence="1" id="KW-1133">Transmembrane helix</keyword>